<organism evidence="1">
    <name type="scientific">Arundo donax</name>
    <name type="common">Giant reed</name>
    <name type="synonym">Donax arundinaceus</name>
    <dbReference type="NCBI Taxonomy" id="35708"/>
    <lineage>
        <taxon>Eukaryota</taxon>
        <taxon>Viridiplantae</taxon>
        <taxon>Streptophyta</taxon>
        <taxon>Embryophyta</taxon>
        <taxon>Tracheophyta</taxon>
        <taxon>Spermatophyta</taxon>
        <taxon>Magnoliopsida</taxon>
        <taxon>Liliopsida</taxon>
        <taxon>Poales</taxon>
        <taxon>Poaceae</taxon>
        <taxon>PACMAD clade</taxon>
        <taxon>Arundinoideae</taxon>
        <taxon>Arundineae</taxon>
        <taxon>Arundo</taxon>
    </lineage>
</organism>
<reference evidence="1" key="1">
    <citation type="submission" date="2014-09" db="EMBL/GenBank/DDBJ databases">
        <authorList>
            <person name="Magalhaes I.L.F."/>
            <person name="Oliveira U."/>
            <person name="Santos F.R."/>
            <person name="Vidigal T.H.D.A."/>
            <person name="Brescovit A.D."/>
            <person name="Santos A.J."/>
        </authorList>
    </citation>
    <scope>NUCLEOTIDE SEQUENCE</scope>
    <source>
        <tissue evidence="1">Shoot tissue taken approximately 20 cm above the soil surface</tissue>
    </source>
</reference>
<protein>
    <submittedName>
        <fullName evidence="1">Uncharacterized protein</fullName>
    </submittedName>
</protein>
<reference evidence="1" key="2">
    <citation type="journal article" date="2015" name="Data Brief">
        <title>Shoot transcriptome of the giant reed, Arundo donax.</title>
        <authorList>
            <person name="Barrero R.A."/>
            <person name="Guerrero F.D."/>
            <person name="Moolhuijzen P."/>
            <person name="Goolsby J.A."/>
            <person name="Tidwell J."/>
            <person name="Bellgard S.E."/>
            <person name="Bellgard M.I."/>
        </authorList>
    </citation>
    <scope>NUCLEOTIDE SEQUENCE</scope>
    <source>
        <tissue evidence="1">Shoot tissue taken approximately 20 cm above the soil surface</tissue>
    </source>
</reference>
<name>A0A0A9ETR8_ARUDO</name>
<proteinExistence type="predicted"/>
<sequence>MEQPCRYPDLSKRKNHLSITSKRSLGRAQSCKLCEIARLKNHR</sequence>
<dbReference type="EMBL" id="GBRH01196615">
    <property type="protein sequence ID" value="JAE01281.1"/>
    <property type="molecule type" value="Transcribed_RNA"/>
</dbReference>
<dbReference type="AlphaFoldDB" id="A0A0A9ETR8"/>
<evidence type="ECO:0000313" key="1">
    <source>
        <dbReference type="EMBL" id="JAE01281.1"/>
    </source>
</evidence>
<accession>A0A0A9ETR8</accession>